<dbReference type="PANTHER" id="PTHR33309:SF3">
    <property type="entry name" value="CCHC-TYPE DOMAIN-CONTAINING PROTEIN"/>
    <property type="match status" value="1"/>
</dbReference>
<sequence length="421" mass="47366">MRSIIAMREIGKGHAALTTFCGFMNLPPPMHKKTFHNIQRNILVAYKQVILNFMNKAAVEIKQGLAVLENALTTALNLKYAINVINGKKKGTDEYDEFLSTHECSINHKGSSGAMEAAEIVECFTSSESDRNLHYAYYIGDGDSKSYLEVAKCNPYKNLIVQKLECVGHIQKRVGSKLHKFKATYKLKLSDEKPLGGKNRLTEKEINKLQNYFGIAVRQCNGGTVYQLKKAIGAVLHHCSDALTLDSRHQMCPRTPESWCKYQSDKINGTALYKEKSGLPIVVRDIIKPIFLSLSDDDLLSKCLHGQTQNNNESLNGIIWKRCPKDIFVARDTLEIGVSSAIINFNEGINEVLNVFAMLNMYNGKFTQEFCTNKDFVRVANMNLKSTPKVKLKRKKKGAQREGFADAIEEMEGIVYETSLF</sequence>
<keyword evidence="2" id="KW-1185">Reference proteome</keyword>
<dbReference type="GeneID" id="136088121"/>
<name>A0ABM4D0V7_HYDVU</name>
<evidence type="ECO:0000259" key="1">
    <source>
        <dbReference type="Pfam" id="PF20700"/>
    </source>
</evidence>
<evidence type="ECO:0000313" key="2">
    <source>
        <dbReference type="Proteomes" id="UP001652625"/>
    </source>
</evidence>
<dbReference type="PANTHER" id="PTHR33309">
    <property type="entry name" value="KERATIN, ULTRA HIGH-SULFUR MATRIX PROTEIN-LIKE"/>
    <property type="match status" value="1"/>
</dbReference>
<dbReference type="Proteomes" id="UP001652625">
    <property type="component" value="Chromosome 12"/>
</dbReference>
<feature type="domain" description="Mutator-like transposase" evidence="1">
    <location>
        <begin position="3"/>
        <end position="63"/>
    </location>
</feature>
<dbReference type="Pfam" id="PF20700">
    <property type="entry name" value="Mutator"/>
    <property type="match status" value="2"/>
</dbReference>
<reference evidence="3" key="1">
    <citation type="submission" date="2025-08" db="UniProtKB">
        <authorList>
            <consortium name="RefSeq"/>
        </authorList>
    </citation>
    <scope>IDENTIFICATION</scope>
</reference>
<proteinExistence type="predicted"/>
<feature type="domain" description="Mutator-like transposase" evidence="1">
    <location>
        <begin position="100"/>
        <end position="260"/>
    </location>
</feature>
<organism evidence="2 3">
    <name type="scientific">Hydra vulgaris</name>
    <name type="common">Hydra</name>
    <name type="synonym">Hydra attenuata</name>
    <dbReference type="NCBI Taxonomy" id="6087"/>
    <lineage>
        <taxon>Eukaryota</taxon>
        <taxon>Metazoa</taxon>
        <taxon>Cnidaria</taxon>
        <taxon>Hydrozoa</taxon>
        <taxon>Hydroidolina</taxon>
        <taxon>Anthoathecata</taxon>
        <taxon>Aplanulata</taxon>
        <taxon>Hydridae</taxon>
        <taxon>Hydra</taxon>
    </lineage>
</organism>
<protein>
    <submittedName>
        <fullName evidence="3">Uncharacterized protein LOC136088121</fullName>
    </submittedName>
</protein>
<gene>
    <name evidence="3" type="primary">LOC136088121</name>
</gene>
<evidence type="ECO:0000313" key="3">
    <source>
        <dbReference type="RefSeq" id="XP_065667856.1"/>
    </source>
</evidence>
<dbReference type="RefSeq" id="XP_065667856.1">
    <property type="nucleotide sequence ID" value="XM_065811784.1"/>
</dbReference>
<dbReference type="InterPro" id="IPR049012">
    <property type="entry name" value="Mutator_transp_dom"/>
</dbReference>
<accession>A0ABM4D0V7</accession>